<proteinExistence type="predicted"/>
<organism evidence="2 3">
    <name type="scientific">Bradyrhizobium manausense</name>
    <dbReference type="NCBI Taxonomy" id="989370"/>
    <lineage>
        <taxon>Bacteria</taxon>
        <taxon>Pseudomonadati</taxon>
        <taxon>Pseudomonadota</taxon>
        <taxon>Alphaproteobacteria</taxon>
        <taxon>Hyphomicrobiales</taxon>
        <taxon>Nitrobacteraceae</taxon>
        <taxon>Bradyrhizobium</taxon>
    </lineage>
</organism>
<evidence type="ECO:0000313" key="2">
    <source>
        <dbReference type="EMBL" id="KRQ08332.1"/>
    </source>
</evidence>
<keyword evidence="3" id="KW-1185">Reference proteome</keyword>
<keyword evidence="1" id="KW-0732">Signal</keyword>
<gene>
    <name evidence="2" type="ORF">AOQ71_22885</name>
</gene>
<feature type="chain" id="PRO_5006435572" evidence="1">
    <location>
        <begin position="28"/>
        <end position="103"/>
    </location>
</feature>
<evidence type="ECO:0000313" key="3">
    <source>
        <dbReference type="Proteomes" id="UP000051936"/>
    </source>
</evidence>
<evidence type="ECO:0000256" key="1">
    <source>
        <dbReference type="SAM" id="SignalP"/>
    </source>
</evidence>
<dbReference type="STRING" id="989370.AOQ71_22885"/>
<comment type="caution">
    <text evidence="2">The sequence shown here is derived from an EMBL/GenBank/DDBJ whole genome shotgun (WGS) entry which is preliminary data.</text>
</comment>
<sequence length="103" mass="11418">MRLILRLNCIMRLLTSLALSRAPTWTAGESRAVLLLPSAVDDHHGPPGEDFYYLLKRKDHAMPALSAATERAECIQLANLKDAVQADLLSMDLITSYALELKL</sequence>
<accession>A0A0R3DL90</accession>
<dbReference type="AlphaFoldDB" id="A0A0R3DL90"/>
<reference evidence="2 3" key="1">
    <citation type="submission" date="2015-09" db="EMBL/GenBank/DDBJ databases">
        <title>Draft Genome Sequence of Bradyrhizobium manausense Strain BR 3351T, a Novel Symbiotic Nitrogen-Fixing Alphaproteobacterium Isolated from Brazilian Amazon Rain Forest.</title>
        <authorList>
            <person name="De Araujo J.L."/>
            <person name="Zilli J.E."/>
        </authorList>
    </citation>
    <scope>NUCLEOTIDE SEQUENCE [LARGE SCALE GENOMIC DNA]</scope>
    <source>
        <strain evidence="2 3">BR3351</strain>
    </source>
</reference>
<dbReference type="Proteomes" id="UP000051936">
    <property type="component" value="Unassembled WGS sequence"/>
</dbReference>
<name>A0A0R3DL90_9BRAD</name>
<protein>
    <submittedName>
        <fullName evidence="2">Uncharacterized protein</fullName>
    </submittedName>
</protein>
<dbReference type="EMBL" id="LJYG01000094">
    <property type="protein sequence ID" value="KRQ08332.1"/>
    <property type="molecule type" value="Genomic_DNA"/>
</dbReference>
<feature type="signal peptide" evidence="1">
    <location>
        <begin position="1"/>
        <end position="27"/>
    </location>
</feature>